<gene>
    <name evidence="2" type="ORF">A1O3_05626</name>
</gene>
<dbReference type="Proteomes" id="UP000019478">
    <property type="component" value="Unassembled WGS sequence"/>
</dbReference>
<accession>W9Y6U8</accession>
<organism evidence="2 3">
    <name type="scientific">Capronia epimyces CBS 606.96</name>
    <dbReference type="NCBI Taxonomy" id="1182542"/>
    <lineage>
        <taxon>Eukaryota</taxon>
        <taxon>Fungi</taxon>
        <taxon>Dikarya</taxon>
        <taxon>Ascomycota</taxon>
        <taxon>Pezizomycotina</taxon>
        <taxon>Eurotiomycetes</taxon>
        <taxon>Chaetothyriomycetidae</taxon>
        <taxon>Chaetothyriales</taxon>
        <taxon>Herpotrichiellaceae</taxon>
        <taxon>Capronia</taxon>
    </lineage>
</organism>
<sequence length="432" mass="49244">MKPSASTPHRTSRPRPTPMPPRPIGEQKYDPESGQVYSEIEVRFNRRQYSDWIGEPKTPALVKKPRPNEHGARSLADMAKVKVATQFQNLTPDHFAAVPWSIAERVWNQLVAIRGESFHAWRTLAASYPGEGEFGQPKYRYLLDIKRPLLPLTDYVMAVTSQEMRWLTCLRVSPKQMTTVDLISIHTVTNLAVLDLSDGQVTIDNNVSTFDERVMRSWAELAASGKAFQHLRVILCGWQENLSDWIFRYADSFPSLCHIVLTDCPKMHQRNRGDWEGVSQAAGWEARHAKRSAKSLRPIIGNQDFYYGSVSGCYYGSMELFGSLAHTRRPNIVGRLPVLEVWLGSPRQWSHIIDDFPSTRTIFFDNVRTQAWAEREGLSQLSGRDHTKRLRNQEMVSQGTPSPPAKRGPKRRPAMRSKVSSVVDMLNEFQGR</sequence>
<evidence type="ECO:0000256" key="1">
    <source>
        <dbReference type="SAM" id="MobiDB-lite"/>
    </source>
</evidence>
<comment type="caution">
    <text evidence="2">The sequence shown here is derived from an EMBL/GenBank/DDBJ whole genome shotgun (WGS) entry which is preliminary data.</text>
</comment>
<feature type="region of interest" description="Disordered" evidence="1">
    <location>
        <begin position="1"/>
        <end position="35"/>
    </location>
</feature>
<dbReference type="EMBL" id="AMGY01000004">
    <property type="protein sequence ID" value="EXJ84951.1"/>
    <property type="molecule type" value="Genomic_DNA"/>
</dbReference>
<dbReference type="RefSeq" id="XP_007733936.1">
    <property type="nucleotide sequence ID" value="XM_007735746.1"/>
</dbReference>
<dbReference type="eggNOG" id="ENOG502SDT6">
    <property type="taxonomic scope" value="Eukaryota"/>
</dbReference>
<proteinExistence type="predicted"/>
<dbReference type="AlphaFoldDB" id="W9Y6U8"/>
<name>W9Y6U8_9EURO</name>
<dbReference type="HOGENOM" id="CLU_051524_0_0_1"/>
<protein>
    <submittedName>
        <fullName evidence="2">Uncharacterized protein</fullName>
    </submittedName>
</protein>
<feature type="region of interest" description="Disordered" evidence="1">
    <location>
        <begin position="378"/>
        <end position="422"/>
    </location>
</feature>
<dbReference type="OrthoDB" id="5273928at2759"/>
<evidence type="ECO:0000313" key="3">
    <source>
        <dbReference type="Proteomes" id="UP000019478"/>
    </source>
</evidence>
<keyword evidence="3" id="KW-1185">Reference proteome</keyword>
<dbReference type="GeneID" id="19169736"/>
<reference evidence="2 3" key="1">
    <citation type="submission" date="2013-03" db="EMBL/GenBank/DDBJ databases">
        <title>The Genome Sequence of Capronia epimyces CBS 606.96.</title>
        <authorList>
            <consortium name="The Broad Institute Genomics Platform"/>
            <person name="Cuomo C."/>
            <person name="de Hoog S."/>
            <person name="Gorbushina A."/>
            <person name="Walker B."/>
            <person name="Young S.K."/>
            <person name="Zeng Q."/>
            <person name="Gargeya S."/>
            <person name="Fitzgerald M."/>
            <person name="Haas B."/>
            <person name="Abouelleil A."/>
            <person name="Allen A.W."/>
            <person name="Alvarado L."/>
            <person name="Arachchi H.M."/>
            <person name="Berlin A.M."/>
            <person name="Chapman S.B."/>
            <person name="Gainer-Dewar J."/>
            <person name="Goldberg J."/>
            <person name="Griggs A."/>
            <person name="Gujja S."/>
            <person name="Hansen M."/>
            <person name="Howarth C."/>
            <person name="Imamovic A."/>
            <person name="Ireland A."/>
            <person name="Larimer J."/>
            <person name="McCowan C."/>
            <person name="Murphy C."/>
            <person name="Pearson M."/>
            <person name="Poon T.W."/>
            <person name="Priest M."/>
            <person name="Roberts A."/>
            <person name="Saif S."/>
            <person name="Shea T."/>
            <person name="Sisk P."/>
            <person name="Sykes S."/>
            <person name="Wortman J."/>
            <person name="Nusbaum C."/>
            <person name="Birren B."/>
        </authorList>
    </citation>
    <scope>NUCLEOTIDE SEQUENCE [LARGE SCALE GENOMIC DNA]</scope>
    <source>
        <strain evidence="2 3">CBS 606.96</strain>
    </source>
</reference>
<evidence type="ECO:0000313" key="2">
    <source>
        <dbReference type="EMBL" id="EXJ84951.1"/>
    </source>
</evidence>